<accession>A0A4Q2JX57</accession>
<organism evidence="2 3">
    <name type="scientific">Agromyces binzhouensis</name>
    <dbReference type="NCBI Taxonomy" id="1817495"/>
    <lineage>
        <taxon>Bacteria</taxon>
        <taxon>Bacillati</taxon>
        <taxon>Actinomycetota</taxon>
        <taxon>Actinomycetes</taxon>
        <taxon>Micrococcales</taxon>
        <taxon>Microbacteriaceae</taxon>
        <taxon>Agromyces</taxon>
    </lineage>
</organism>
<reference evidence="2 3" key="1">
    <citation type="submission" date="2019-01" db="EMBL/GenBank/DDBJ databases">
        <authorList>
            <person name="Li J."/>
        </authorList>
    </citation>
    <scope>NUCLEOTIDE SEQUENCE [LARGE SCALE GENOMIC DNA]</scope>
    <source>
        <strain evidence="2 3">CGMCC 4.7180</strain>
    </source>
</reference>
<gene>
    <name evidence="2" type="ORF">ESO86_00345</name>
</gene>
<dbReference type="AlphaFoldDB" id="A0A4Q2JX57"/>
<proteinExistence type="predicted"/>
<dbReference type="Proteomes" id="UP000292881">
    <property type="component" value="Unassembled WGS sequence"/>
</dbReference>
<dbReference type="RefSeq" id="WP_129232915.1">
    <property type="nucleotide sequence ID" value="NZ_SDPL01000002.1"/>
</dbReference>
<dbReference type="OrthoDB" id="4434319at2"/>
<name>A0A4Q2JX57_9MICO</name>
<evidence type="ECO:0000313" key="3">
    <source>
        <dbReference type="Proteomes" id="UP000292881"/>
    </source>
</evidence>
<comment type="caution">
    <text evidence="2">The sequence shown here is derived from an EMBL/GenBank/DDBJ whole genome shotgun (WGS) entry which is preliminary data.</text>
</comment>
<dbReference type="EMBL" id="SDPL01000002">
    <property type="protein sequence ID" value="RXZ51836.1"/>
    <property type="molecule type" value="Genomic_DNA"/>
</dbReference>
<evidence type="ECO:0000313" key="2">
    <source>
        <dbReference type="EMBL" id="RXZ51836.1"/>
    </source>
</evidence>
<keyword evidence="3" id="KW-1185">Reference proteome</keyword>
<feature type="transmembrane region" description="Helical" evidence="1">
    <location>
        <begin position="35"/>
        <end position="68"/>
    </location>
</feature>
<evidence type="ECO:0000256" key="1">
    <source>
        <dbReference type="SAM" id="Phobius"/>
    </source>
</evidence>
<keyword evidence="1" id="KW-0472">Membrane</keyword>
<keyword evidence="1" id="KW-0812">Transmembrane</keyword>
<protein>
    <recommendedName>
        <fullName evidence="4">PrgI family protein</fullName>
    </recommendedName>
</protein>
<evidence type="ECO:0008006" key="4">
    <source>
        <dbReference type="Google" id="ProtNLM"/>
    </source>
</evidence>
<sequence length="548" mass="59989">MTPTQAPVVRHLGGEAGHRSFFGGTSSKARTSSLIVVVLASMLLTIFIGWPALLFGLVAVVVTLVLTARTHRGTILGRRKKRRRWRDRIQAGTDAFVPYDVAAWDQLEQAACDAKGRHAKWQARRALNGMRANPDGADGMGWLQYGRGIPGIAWHAPVGEPAYLSVVFTVSGQLRGIESRTVMNRAATAWGAFLAARAVPSVLVEDVQTVTRVLPADTALQEFWVLNNLDPTAPPAARASYEEVLRRTGDGAMVQRHFITVKWPLTPEFTAAAAKHGDGRDGWRNLMATEIGSVYRGLVDARMGAVEVLSARQVTAAMLHQQNPSRPLDYVADVHPSRTGLPSHDEFSAHIVDDRDPVTGAPVTWWHRTARIDARNLSTGGRTQLWMLELLIGRDLDFVRTVSFHLHLVPAAEAKAAANRDLVRDQADAISKTEHGTVDLDETSTAMTASRRRRTDLRAGTGHHGVAWTGYVTISARSRDELARASRQLEEACQTALGIEYLDWQDSYQAAASGTTWPIGRGQTATDRSLSARAYRLLAGRTEKEALT</sequence>
<keyword evidence="1" id="KW-1133">Transmembrane helix</keyword>